<dbReference type="Pfam" id="PF13426">
    <property type="entry name" value="PAS_9"/>
    <property type="match status" value="3"/>
</dbReference>
<evidence type="ECO:0000256" key="1">
    <source>
        <dbReference type="ARBA" id="ARBA00023224"/>
    </source>
</evidence>
<evidence type="ECO:0000256" key="4">
    <source>
        <dbReference type="SAM" id="Coils"/>
    </source>
</evidence>
<evidence type="ECO:0008006" key="9">
    <source>
        <dbReference type="Google" id="ProtNLM"/>
    </source>
</evidence>
<feature type="domain" description="PAS" evidence="6">
    <location>
        <begin position="13"/>
        <end position="49"/>
    </location>
</feature>
<dbReference type="PROSITE" id="PS50111">
    <property type="entry name" value="CHEMOTAXIS_TRANSDUC_2"/>
    <property type="match status" value="1"/>
</dbReference>
<gene>
    <name evidence="7" type="ORF">DK846_04235</name>
</gene>
<dbReference type="InterPro" id="IPR000014">
    <property type="entry name" value="PAS"/>
</dbReference>
<evidence type="ECO:0000256" key="2">
    <source>
        <dbReference type="ARBA" id="ARBA00029447"/>
    </source>
</evidence>
<dbReference type="SUPFAM" id="SSF58104">
    <property type="entry name" value="Methyl-accepting chemotaxis protein (MCP) signaling domain"/>
    <property type="match status" value="1"/>
</dbReference>
<dbReference type="Pfam" id="PF08448">
    <property type="entry name" value="PAS_4"/>
    <property type="match status" value="1"/>
</dbReference>
<name>A0A2V2N778_9EURY</name>
<dbReference type="Gene3D" id="1.10.287.950">
    <property type="entry name" value="Methyl-accepting chemotaxis protein"/>
    <property type="match status" value="1"/>
</dbReference>
<dbReference type="GeneID" id="97549747"/>
<evidence type="ECO:0000313" key="7">
    <source>
        <dbReference type="EMBL" id="PWR74365.1"/>
    </source>
</evidence>
<dbReference type="EMBL" id="QGMY01000002">
    <property type="protein sequence ID" value="PWR74365.1"/>
    <property type="molecule type" value="Genomic_DNA"/>
</dbReference>
<feature type="domain" description="PAS" evidence="6">
    <location>
        <begin position="250"/>
        <end position="300"/>
    </location>
</feature>
<comment type="caution">
    <text evidence="7">The sequence shown here is derived from an EMBL/GenBank/DDBJ whole genome shotgun (WGS) entry which is preliminary data.</text>
</comment>
<dbReference type="PANTHER" id="PTHR32089">
    <property type="entry name" value="METHYL-ACCEPTING CHEMOTAXIS PROTEIN MCPB"/>
    <property type="match status" value="1"/>
</dbReference>
<proteinExistence type="inferred from homology"/>
<dbReference type="GO" id="GO:0007165">
    <property type="term" value="P:signal transduction"/>
    <property type="evidence" value="ECO:0007669"/>
    <property type="project" value="UniProtKB-KW"/>
</dbReference>
<feature type="coiled-coil region" evidence="4">
    <location>
        <begin position="591"/>
        <end position="618"/>
    </location>
</feature>
<dbReference type="Pfam" id="PF00015">
    <property type="entry name" value="MCPsignal"/>
    <property type="match status" value="1"/>
</dbReference>
<dbReference type="Pfam" id="PF13188">
    <property type="entry name" value="PAS_8"/>
    <property type="match status" value="1"/>
</dbReference>
<reference evidence="7 8" key="1">
    <citation type="submission" date="2018-05" db="EMBL/GenBank/DDBJ databases">
        <title>Draft genome of Methanospirillum lacunae Ki8-1.</title>
        <authorList>
            <person name="Dueholm M.S."/>
            <person name="Nielsen P.H."/>
            <person name="Bakmann L.F."/>
            <person name="Otzen D.E."/>
        </authorList>
    </citation>
    <scope>NUCLEOTIDE SEQUENCE [LARGE SCALE GENOMIC DNA]</scope>
    <source>
        <strain evidence="7 8">Ki8-1</strain>
    </source>
</reference>
<dbReference type="GO" id="GO:0016020">
    <property type="term" value="C:membrane"/>
    <property type="evidence" value="ECO:0007669"/>
    <property type="project" value="InterPro"/>
</dbReference>
<feature type="domain" description="Methyl-accepting transducer" evidence="5">
    <location>
        <begin position="771"/>
        <end position="1007"/>
    </location>
</feature>
<dbReference type="Proteomes" id="UP000245657">
    <property type="component" value="Unassembled WGS sequence"/>
</dbReference>
<dbReference type="InterPro" id="IPR003660">
    <property type="entry name" value="HAMP_dom"/>
</dbReference>
<dbReference type="CDD" id="cd00130">
    <property type="entry name" value="PAS"/>
    <property type="match status" value="3"/>
</dbReference>
<dbReference type="NCBIfam" id="TIGR00229">
    <property type="entry name" value="sensory_box"/>
    <property type="match status" value="2"/>
</dbReference>
<dbReference type="SMART" id="SM00091">
    <property type="entry name" value="PAS"/>
    <property type="match status" value="5"/>
</dbReference>
<keyword evidence="4" id="KW-0175">Coiled coil</keyword>
<organism evidence="7 8">
    <name type="scientific">Methanospirillum lacunae</name>
    <dbReference type="NCBI Taxonomy" id="668570"/>
    <lineage>
        <taxon>Archaea</taxon>
        <taxon>Methanobacteriati</taxon>
        <taxon>Methanobacteriota</taxon>
        <taxon>Stenosarchaea group</taxon>
        <taxon>Methanomicrobia</taxon>
        <taxon>Methanomicrobiales</taxon>
        <taxon>Methanospirillaceae</taxon>
        <taxon>Methanospirillum</taxon>
    </lineage>
</organism>
<evidence type="ECO:0000313" key="8">
    <source>
        <dbReference type="Proteomes" id="UP000245657"/>
    </source>
</evidence>
<dbReference type="OrthoDB" id="8523at2157"/>
<sequence>MFTNNNTIIGSQDCSSLQRIIDSIPVATLIVDPDGTFIDCNKATLQIFGAASRNDVIGKPPAILSPLKQRNGKDSSTESIRYIEKAHEHGSCMFYYDHQTLSGVIFTAKVTLSEIEYEGKQCLICTIADMTGQVRIEENETLISLNPHAIISLNPDLTITDVNKAFSHISGYKSLDWIGRELKDFNIIQRDGPTVQDAIQKKKLVTGKIVVEFPNGIKNMNYSYLPVFDQDGEVIKIYDILADFTELVEKINESNSLIDENPASIFSMDTSGKILNVNKAFQNISKISEEKLLTMNIYEFNILNREGLTLKEIISSKKSSKGRLVVDFGWAVKTLDFTYIPVLDVNNAVITVVAMYLDVSDQVAYVEEIETFIYENPHAIITVTPDLKITNVNPAFSRIMGYTYEESIRMKLNDLKVLERDGGTISEGLQTKKPVFGKVIADTPVGIRHLQYVYIPIVDKKGEVVKFLEIFSDLTEQRNLIAYYESILDAVPLPIHVTDMDMNWTYMNKPFETILHNNRVIQDRKSAYGKPCSIANANICKTSECGIHQLRTTGKNETFFDWMGASNKQTTAPVVNASGETVGYVETVQDLTEQIRMIEFLQKEVARLSENIVRLSEGNFDLNMKMTESDKYSEKAKGMFEEINSSISTLINALQNLIHDTDNLANDATNGNLKTRANIERHHGEFRKIVEGLNRTLESIILPINESLNVCENYASYDFTVRFSSSLDVKGDWIQFKNALNKIGESICDVISLINKNLNDLTNNAEEAHISVAEVVTGAQQIAVNTGKVSQNADQGGDGMIQVLKAMEDLNVTVSAVSQKAESVSVASDQANSLAKDGINLAHQSEKAMEDITHSAREVDTIVTGINTQMDEIGKIVRLISDIANQTNLLALNAAIEAARAGEAGRGFAVVAAEVKSLAQDSRRSAENIEDMIAALQTKAKLATQAMGKSNQAVQDGSVALEQTLNAFNKIADTIENINRNTVEVASASEEQAASVEEVTASIQEVSNLIQNTSHEAGDAAAATEEASASIDEVGRIINGVVGIVENISEEMTKFKVE</sequence>
<dbReference type="RefSeq" id="WP_109967644.1">
    <property type="nucleotide sequence ID" value="NZ_CP176093.1"/>
</dbReference>
<feature type="coiled-coil region" evidence="4">
    <location>
        <begin position="919"/>
        <end position="946"/>
    </location>
</feature>
<keyword evidence="8" id="KW-1185">Reference proteome</keyword>
<dbReference type="InterPro" id="IPR013656">
    <property type="entry name" value="PAS_4"/>
</dbReference>
<evidence type="ECO:0000259" key="6">
    <source>
        <dbReference type="PROSITE" id="PS50112"/>
    </source>
</evidence>
<dbReference type="InterPro" id="IPR004089">
    <property type="entry name" value="MCPsignal_dom"/>
</dbReference>
<evidence type="ECO:0000259" key="5">
    <source>
        <dbReference type="PROSITE" id="PS50111"/>
    </source>
</evidence>
<protein>
    <recommendedName>
        <fullName evidence="9">Chemotaxis protein</fullName>
    </recommendedName>
</protein>
<keyword evidence="1 3" id="KW-0807">Transducer</keyword>
<dbReference type="Pfam" id="PF18947">
    <property type="entry name" value="HAMP_2"/>
    <property type="match status" value="1"/>
</dbReference>
<dbReference type="InterPro" id="IPR035965">
    <property type="entry name" value="PAS-like_dom_sf"/>
</dbReference>
<dbReference type="PROSITE" id="PS50112">
    <property type="entry name" value="PAS"/>
    <property type="match status" value="2"/>
</dbReference>
<dbReference type="SMART" id="SM00283">
    <property type="entry name" value="MA"/>
    <property type="match status" value="1"/>
</dbReference>
<dbReference type="PANTHER" id="PTHR32089:SF112">
    <property type="entry name" value="LYSOZYME-LIKE PROTEIN-RELATED"/>
    <property type="match status" value="1"/>
</dbReference>
<evidence type="ECO:0000256" key="3">
    <source>
        <dbReference type="PROSITE-ProRule" id="PRU00284"/>
    </source>
</evidence>
<comment type="similarity">
    <text evidence="2">Belongs to the methyl-accepting chemotaxis (MCP) protein family.</text>
</comment>
<dbReference type="Gene3D" id="1.20.120.1530">
    <property type="match status" value="1"/>
</dbReference>
<dbReference type="AlphaFoldDB" id="A0A2V2N778"/>
<dbReference type="CDD" id="cd11386">
    <property type="entry name" value="MCP_signal"/>
    <property type="match status" value="1"/>
</dbReference>
<dbReference type="Gene3D" id="3.30.450.20">
    <property type="entry name" value="PAS domain"/>
    <property type="match status" value="5"/>
</dbReference>
<accession>A0A2V2N778</accession>
<dbReference type="SUPFAM" id="SSF55785">
    <property type="entry name" value="PYP-like sensor domain (PAS domain)"/>
    <property type="match status" value="5"/>
</dbReference>